<gene>
    <name evidence="2" type="ORF">Plil01_000368400</name>
</gene>
<proteinExistence type="predicted"/>
<name>A0A9W6THK3_9STRA</name>
<comment type="caution">
    <text evidence="2">The sequence shown here is derived from an EMBL/GenBank/DDBJ whole genome shotgun (WGS) entry which is preliminary data.</text>
</comment>
<evidence type="ECO:0000259" key="1">
    <source>
        <dbReference type="Pfam" id="PF20253"/>
    </source>
</evidence>
<dbReference type="OrthoDB" id="104314at2759"/>
<feature type="domain" description="DUF6604" evidence="1">
    <location>
        <begin position="17"/>
        <end position="143"/>
    </location>
</feature>
<evidence type="ECO:0000313" key="2">
    <source>
        <dbReference type="EMBL" id="GMF13182.1"/>
    </source>
</evidence>
<accession>A0A9W6THK3</accession>
<protein>
    <submittedName>
        <fullName evidence="2">Unnamed protein product</fullName>
    </submittedName>
</protein>
<dbReference type="Proteomes" id="UP001165083">
    <property type="component" value="Unassembled WGS sequence"/>
</dbReference>
<sequence>MWTRAIKNVGSALLSGLLKSWHSTLKGLDIALTQKSDEESMRFDNYYEVLQVDDDYFPDEKVLRVEGETSKVAKMDRIKLFDEAFAEDMRLEVVYFLNDLGELVEGVFSIYKQVKNRNARWSRLPAVVAKVAINMAIALTAQLQLKYLSLQTAEDALTVIMQTAPTSWKYHVTQV</sequence>
<dbReference type="EMBL" id="BSXW01000146">
    <property type="protein sequence ID" value="GMF13182.1"/>
    <property type="molecule type" value="Genomic_DNA"/>
</dbReference>
<reference evidence="2" key="1">
    <citation type="submission" date="2023-04" db="EMBL/GenBank/DDBJ databases">
        <title>Phytophthora lilii NBRC 32176.</title>
        <authorList>
            <person name="Ichikawa N."/>
            <person name="Sato H."/>
            <person name="Tonouchi N."/>
        </authorList>
    </citation>
    <scope>NUCLEOTIDE SEQUENCE</scope>
    <source>
        <strain evidence="2">NBRC 32176</strain>
    </source>
</reference>
<dbReference type="InterPro" id="IPR046539">
    <property type="entry name" value="DUF6604"/>
</dbReference>
<keyword evidence="3" id="KW-1185">Reference proteome</keyword>
<evidence type="ECO:0000313" key="3">
    <source>
        <dbReference type="Proteomes" id="UP001165083"/>
    </source>
</evidence>
<dbReference type="AlphaFoldDB" id="A0A9W6THK3"/>
<dbReference type="Pfam" id="PF20253">
    <property type="entry name" value="DUF6604"/>
    <property type="match status" value="1"/>
</dbReference>
<organism evidence="2 3">
    <name type="scientific">Phytophthora lilii</name>
    <dbReference type="NCBI Taxonomy" id="2077276"/>
    <lineage>
        <taxon>Eukaryota</taxon>
        <taxon>Sar</taxon>
        <taxon>Stramenopiles</taxon>
        <taxon>Oomycota</taxon>
        <taxon>Peronosporomycetes</taxon>
        <taxon>Peronosporales</taxon>
        <taxon>Peronosporaceae</taxon>
        <taxon>Phytophthora</taxon>
    </lineage>
</organism>